<evidence type="ECO:0000256" key="3">
    <source>
        <dbReference type="ARBA" id="ARBA00022475"/>
    </source>
</evidence>
<keyword evidence="5" id="KW-1133">Transmembrane helix</keyword>
<keyword evidence="4" id="KW-0812">Transmembrane</keyword>
<dbReference type="PANTHER" id="PTHR45138:SF9">
    <property type="entry name" value="DIGUANYLATE CYCLASE DGCM-RELATED"/>
    <property type="match status" value="1"/>
</dbReference>
<evidence type="ECO:0000256" key="7">
    <source>
        <dbReference type="ARBA" id="ARBA00034247"/>
    </source>
</evidence>
<dbReference type="InterPro" id="IPR029787">
    <property type="entry name" value="Nucleotide_cyclase"/>
</dbReference>
<evidence type="ECO:0000259" key="8">
    <source>
        <dbReference type="PROSITE" id="PS50887"/>
    </source>
</evidence>
<dbReference type="Pfam" id="PF00990">
    <property type="entry name" value="GGDEF"/>
    <property type="match status" value="1"/>
</dbReference>
<gene>
    <name evidence="9" type="ORF">AUP44_22740</name>
</gene>
<keyword evidence="3" id="KW-1003">Cell membrane</keyword>
<dbReference type="GO" id="GO:0043709">
    <property type="term" value="P:cell adhesion involved in single-species biofilm formation"/>
    <property type="evidence" value="ECO:0007669"/>
    <property type="project" value="TreeGrafter"/>
</dbReference>
<dbReference type="NCBIfam" id="TIGR00254">
    <property type="entry name" value="GGDEF"/>
    <property type="match status" value="1"/>
</dbReference>
<evidence type="ECO:0000256" key="4">
    <source>
        <dbReference type="ARBA" id="ARBA00022692"/>
    </source>
</evidence>
<dbReference type="GO" id="GO:1902201">
    <property type="term" value="P:negative regulation of bacterial-type flagellum-dependent cell motility"/>
    <property type="evidence" value="ECO:0007669"/>
    <property type="project" value="TreeGrafter"/>
</dbReference>
<dbReference type="PANTHER" id="PTHR45138">
    <property type="entry name" value="REGULATORY COMPONENTS OF SENSORY TRANSDUCTION SYSTEM"/>
    <property type="match status" value="1"/>
</dbReference>
<evidence type="ECO:0000256" key="5">
    <source>
        <dbReference type="ARBA" id="ARBA00022989"/>
    </source>
</evidence>
<protein>
    <recommendedName>
        <fullName evidence="2">diguanylate cyclase</fullName>
        <ecNumber evidence="2">2.7.7.65</ecNumber>
    </recommendedName>
</protein>
<dbReference type="Gene3D" id="3.30.450.20">
    <property type="entry name" value="PAS domain"/>
    <property type="match status" value="1"/>
</dbReference>
<dbReference type="RefSeq" id="WP_062762056.1">
    <property type="nucleotide sequence ID" value="NZ_CP121043.1"/>
</dbReference>
<dbReference type="GO" id="GO:0052621">
    <property type="term" value="F:diguanylate cyclase activity"/>
    <property type="evidence" value="ECO:0007669"/>
    <property type="project" value="UniProtKB-EC"/>
</dbReference>
<dbReference type="FunFam" id="3.30.70.270:FF:000001">
    <property type="entry name" value="Diguanylate cyclase domain protein"/>
    <property type="match status" value="1"/>
</dbReference>
<evidence type="ECO:0000256" key="2">
    <source>
        <dbReference type="ARBA" id="ARBA00012528"/>
    </source>
</evidence>
<reference evidence="9 10" key="1">
    <citation type="submission" date="2015-12" db="EMBL/GenBank/DDBJ databases">
        <title>Genome sequence of Tistrella mobilis MCCC 1A02139.</title>
        <authorList>
            <person name="Lu L."/>
            <person name="Lai Q."/>
            <person name="Shao Z."/>
            <person name="Qian P."/>
        </authorList>
    </citation>
    <scope>NUCLEOTIDE SEQUENCE [LARGE SCALE GENOMIC DNA]</scope>
    <source>
        <strain evidence="9 10">MCCC 1A02139</strain>
    </source>
</reference>
<dbReference type="GeneID" id="97239409"/>
<dbReference type="InterPro" id="IPR033479">
    <property type="entry name" value="dCache_1"/>
</dbReference>
<dbReference type="SUPFAM" id="SSF55073">
    <property type="entry name" value="Nucleotide cyclase"/>
    <property type="match status" value="1"/>
</dbReference>
<dbReference type="GO" id="GO:0005886">
    <property type="term" value="C:plasma membrane"/>
    <property type="evidence" value="ECO:0007669"/>
    <property type="project" value="UniProtKB-SubCell"/>
</dbReference>
<dbReference type="InterPro" id="IPR000160">
    <property type="entry name" value="GGDEF_dom"/>
</dbReference>
<sequence>MPQIHPLPRRRSLARLLFRVDLQRMIVALAVAAAGVLLANGFYSSYLVQRQVLIDTTLKANHAYAAKLAEAAQNFIEEAQQQLAYSAGIVARDFDNENLLLDEAERLRLQTHSFNSVAIVDAGAIVRATSPEALQIKGRYLRSLAAREALEQRRPLVSQPYMAITGNMLVVISQPVFAADGRYLGYIGGTIYLRERNILNVLLGTHHYDDGSYLYVVDQGGTLLYHPEAGRIGEAVSGNPVIEAAIAGASGSREVVNSRGVEMLAGYASVPAAGWGVVAQRPLAVTLAPLEGLMWRVAANSAPAALVTLVAIWWFARAISRPLGQLADGARQMDAPGTADRIQRVRSWYVEARQIKRAMLVGIGLLQARIGRLDRDARTDPLTGLINRRGLDEVLELWRAEARPFAAIAVDIDHFKQVNDSWGHEAGDAVLRRLGLILRQTARDTDLVCRTGGEEFLLLLPGLSSAAAVAVAERLRKAVARERIDPAGHVTVSAGVAVLPEDATDIGTALRLADEMLYEAKRAGRNRVVAAGRPSLHD</sequence>
<dbReference type="Gene3D" id="3.30.70.270">
    <property type="match status" value="1"/>
</dbReference>
<keyword evidence="6" id="KW-0472">Membrane</keyword>
<feature type="domain" description="GGDEF" evidence="8">
    <location>
        <begin position="403"/>
        <end position="533"/>
    </location>
</feature>
<dbReference type="CDD" id="cd18774">
    <property type="entry name" value="PDC2_HK_sensor"/>
    <property type="match status" value="1"/>
</dbReference>
<evidence type="ECO:0000313" key="9">
    <source>
        <dbReference type="EMBL" id="KYO55947.1"/>
    </source>
</evidence>
<dbReference type="Pfam" id="PF02743">
    <property type="entry name" value="dCache_1"/>
    <property type="match status" value="1"/>
</dbReference>
<evidence type="ECO:0000256" key="6">
    <source>
        <dbReference type="ARBA" id="ARBA00023136"/>
    </source>
</evidence>
<dbReference type="Proteomes" id="UP000075787">
    <property type="component" value="Unassembled WGS sequence"/>
</dbReference>
<name>A0A162LNJ2_9PROT</name>
<comment type="catalytic activity">
    <reaction evidence="7">
        <text>2 GTP = 3',3'-c-di-GMP + 2 diphosphate</text>
        <dbReference type="Rhea" id="RHEA:24898"/>
        <dbReference type="ChEBI" id="CHEBI:33019"/>
        <dbReference type="ChEBI" id="CHEBI:37565"/>
        <dbReference type="ChEBI" id="CHEBI:58805"/>
        <dbReference type="EC" id="2.7.7.65"/>
    </reaction>
</comment>
<dbReference type="SMART" id="SM00267">
    <property type="entry name" value="GGDEF"/>
    <property type="match status" value="1"/>
</dbReference>
<dbReference type="PROSITE" id="PS50887">
    <property type="entry name" value="GGDEF"/>
    <property type="match status" value="1"/>
</dbReference>
<dbReference type="EC" id="2.7.7.65" evidence="2"/>
<dbReference type="AlphaFoldDB" id="A0A162LNJ2"/>
<accession>A0A162LNJ2</accession>
<evidence type="ECO:0000256" key="1">
    <source>
        <dbReference type="ARBA" id="ARBA00004651"/>
    </source>
</evidence>
<dbReference type="CDD" id="cd18773">
    <property type="entry name" value="PDC1_HK_sensor"/>
    <property type="match status" value="1"/>
</dbReference>
<dbReference type="SUPFAM" id="SSF103190">
    <property type="entry name" value="Sensory domain-like"/>
    <property type="match status" value="2"/>
</dbReference>
<evidence type="ECO:0000313" key="10">
    <source>
        <dbReference type="Proteomes" id="UP000075787"/>
    </source>
</evidence>
<organism evidence="9 10">
    <name type="scientific">Tistrella mobilis</name>
    <dbReference type="NCBI Taxonomy" id="171437"/>
    <lineage>
        <taxon>Bacteria</taxon>
        <taxon>Pseudomonadati</taxon>
        <taxon>Pseudomonadota</taxon>
        <taxon>Alphaproteobacteria</taxon>
        <taxon>Geminicoccales</taxon>
        <taxon>Geminicoccaceae</taxon>
        <taxon>Tistrella</taxon>
    </lineage>
</organism>
<dbReference type="InterPro" id="IPR050469">
    <property type="entry name" value="Diguanylate_Cyclase"/>
</dbReference>
<comment type="caution">
    <text evidence="9">The sequence shown here is derived from an EMBL/GenBank/DDBJ whole genome shotgun (WGS) entry which is preliminary data.</text>
</comment>
<dbReference type="InterPro" id="IPR043128">
    <property type="entry name" value="Rev_trsase/Diguanyl_cyclase"/>
</dbReference>
<proteinExistence type="predicted"/>
<dbReference type="OrthoDB" id="9812260at2"/>
<dbReference type="InterPro" id="IPR029151">
    <property type="entry name" value="Sensor-like_sf"/>
</dbReference>
<dbReference type="EMBL" id="LPZR01000053">
    <property type="protein sequence ID" value="KYO55947.1"/>
    <property type="molecule type" value="Genomic_DNA"/>
</dbReference>
<comment type="subcellular location">
    <subcellularLocation>
        <location evidence="1">Cell membrane</location>
        <topology evidence="1">Multi-pass membrane protein</topology>
    </subcellularLocation>
</comment>
<dbReference type="CDD" id="cd01949">
    <property type="entry name" value="GGDEF"/>
    <property type="match status" value="1"/>
</dbReference>